<proteinExistence type="predicted"/>
<gene>
    <name evidence="2" type="ORF">g.4898</name>
</gene>
<organism evidence="2">
    <name type="scientific">Homalodisca liturata</name>
    <dbReference type="NCBI Taxonomy" id="320908"/>
    <lineage>
        <taxon>Eukaryota</taxon>
        <taxon>Metazoa</taxon>
        <taxon>Ecdysozoa</taxon>
        <taxon>Arthropoda</taxon>
        <taxon>Hexapoda</taxon>
        <taxon>Insecta</taxon>
        <taxon>Pterygota</taxon>
        <taxon>Neoptera</taxon>
        <taxon>Paraneoptera</taxon>
        <taxon>Hemiptera</taxon>
        <taxon>Auchenorrhyncha</taxon>
        <taxon>Membracoidea</taxon>
        <taxon>Cicadellidae</taxon>
        <taxon>Cicadellinae</taxon>
        <taxon>Proconiini</taxon>
        <taxon>Homalodisca</taxon>
    </lineage>
</organism>
<name>A0A1B6JTY7_9HEMI</name>
<feature type="region of interest" description="Disordered" evidence="1">
    <location>
        <begin position="63"/>
        <end position="99"/>
    </location>
</feature>
<evidence type="ECO:0000313" key="2">
    <source>
        <dbReference type="EMBL" id="JAT02675.1"/>
    </source>
</evidence>
<evidence type="ECO:0000256" key="1">
    <source>
        <dbReference type="SAM" id="MobiDB-lite"/>
    </source>
</evidence>
<reference evidence="2" key="1">
    <citation type="submission" date="2015-11" db="EMBL/GenBank/DDBJ databases">
        <title>De novo transcriptome assembly of four potential Pierce s Disease insect vectors from Arizona vineyards.</title>
        <authorList>
            <person name="Tassone E.E."/>
        </authorList>
    </citation>
    <scope>NUCLEOTIDE SEQUENCE</scope>
</reference>
<protein>
    <submittedName>
        <fullName evidence="2">Uncharacterized protein</fullName>
    </submittedName>
</protein>
<dbReference type="AlphaFoldDB" id="A0A1B6JTY7"/>
<dbReference type="EMBL" id="GECU01005032">
    <property type="protein sequence ID" value="JAT02675.1"/>
    <property type="molecule type" value="Transcribed_RNA"/>
</dbReference>
<feature type="compositionally biased region" description="Basic and acidic residues" evidence="1">
    <location>
        <begin position="76"/>
        <end position="96"/>
    </location>
</feature>
<sequence>MTRNSTWKGSESNAFVCLSKNKLPLKHHTTDTIEILSVANPKQIDRKNTLVNSSILRKTRMLSSGRYETMEQPAVDSRKRQDLQSEQLRRSSKSEQRLPQLTERLQAIRVENRGTQSPQVRRHETQLLAELRGDRSHSLEHRDVRRLIARRRDTRSLSSGRIYARTLLAERRDTRLSSPERREDRTYLTERRGIAERREARSLAKQRHEVRISPAEWREARPISVERRESRLLEAERREVQVPQTERRDVR</sequence>
<feature type="non-terminal residue" evidence="2">
    <location>
        <position position="251"/>
    </location>
</feature>
<accession>A0A1B6JTY7</accession>